<dbReference type="EMBL" id="CAEZUK010000181">
    <property type="protein sequence ID" value="CAB4605850.1"/>
    <property type="molecule type" value="Genomic_DNA"/>
</dbReference>
<protein>
    <submittedName>
        <fullName evidence="4">Unannotated protein</fullName>
    </submittedName>
</protein>
<dbReference type="EMBL" id="CAEZSL010000045">
    <property type="protein sequence ID" value="CAB4539130.1"/>
    <property type="molecule type" value="Genomic_DNA"/>
</dbReference>
<dbReference type="AlphaFoldDB" id="A0A6J6GZN4"/>
<dbReference type="Pfam" id="PF03819">
    <property type="entry name" value="MazG"/>
    <property type="match status" value="1"/>
</dbReference>
<reference evidence="4" key="1">
    <citation type="submission" date="2020-05" db="EMBL/GenBank/DDBJ databases">
        <authorList>
            <person name="Chiriac C."/>
            <person name="Salcher M."/>
            <person name="Ghai R."/>
            <person name="Kavagutti S V."/>
        </authorList>
    </citation>
    <scope>NUCLEOTIDE SEQUENCE</scope>
</reference>
<evidence type="ECO:0000259" key="2">
    <source>
        <dbReference type="Pfam" id="PF03819"/>
    </source>
</evidence>
<evidence type="ECO:0000313" key="3">
    <source>
        <dbReference type="EMBL" id="CAB4539130.1"/>
    </source>
</evidence>
<evidence type="ECO:0000313" key="7">
    <source>
        <dbReference type="EMBL" id="CAB5043748.1"/>
    </source>
</evidence>
<evidence type="ECO:0000313" key="5">
    <source>
        <dbReference type="EMBL" id="CAB4628498.1"/>
    </source>
</evidence>
<dbReference type="GO" id="GO:0046061">
    <property type="term" value="P:dATP catabolic process"/>
    <property type="evidence" value="ECO:0007669"/>
    <property type="project" value="TreeGrafter"/>
</dbReference>
<dbReference type="GO" id="GO:0046081">
    <property type="term" value="P:dUTP catabolic process"/>
    <property type="evidence" value="ECO:0007669"/>
    <property type="project" value="TreeGrafter"/>
</dbReference>
<dbReference type="InterPro" id="IPR035013">
    <property type="entry name" value="YabN_N"/>
</dbReference>
<dbReference type="PANTHER" id="PTHR30522">
    <property type="entry name" value="NUCLEOSIDE TRIPHOSPHATE PYROPHOSPHOHYDROLASE"/>
    <property type="match status" value="1"/>
</dbReference>
<dbReference type="GO" id="GO:0046076">
    <property type="term" value="P:dTTP catabolic process"/>
    <property type="evidence" value="ECO:0007669"/>
    <property type="project" value="TreeGrafter"/>
</dbReference>
<dbReference type="EMBL" id="CAFBQJ010000001">
    <property type="protein sequence ID" value="CAB5043748.1"/>
    <property type="molecule type" value="Genomic_DNA"/>
</dbReference>
<evidence type="ECO:0000259" key="1">
    <source>
        <dbReference type="Pfam" id="PF00590"/>
    </source>
</evidence>
<accession>A0A6J6GZN4</accession>
<sequence>MPTIEIIGLGPAGDEFITDFTKQRIAAHQHRYLRTTQHPSAHLVADAISFDAHYESATSFDAVYARITEDLIAAALKFGAVLYAVPGSPLILERTVRLLLADPRVECIVQPAMGFLEVAWSRLGIDPIEQGVRLIDGHQFSTAAAGLSGPLLVAHCHANWVLSDIKLAAEDSAELSNDDMPVVILHHLGLADEAVITVPWSELDHTLEADHLTSIFIPALRSPVGRDLIAFHELARTLRRECPWDREQTHQSLTTYLLEETYEVVDALAALNIDDPASDEHLMEELGDLLYQIEFHAAIAEQQGRFTMGDIARGIHDKLVRRHPHVFASSRSEQEPDQAMLVQSWDDIKKAEKLAKGIIAGPFDDIPQATGSLAYASAVLKKAAKADLPITTASQSLSDISDLGLHLLEVVAECRSRGIDPEVALRNVTNAQRLAAEQHF</sequence>
<evidence type="ECO:0000313" key="6">
    <source>
        <dbReference type="EMBL" id="CAB4769040.1"/>
    </source>
</evidence>
<dbReference type="EMBL" id="CAEZZV010000011">
    <property type="protein sequence ID" value="CAB4769040.1"/>
    <property type="molecule type" value="Genomic_DNA"/>
</dbReference>
<dbReference type="InterPro" id="IPR048015">
    <property type="entry name" value="NTP-PPase_MazG-like_N"/>
</dbReference>
<evidence type="ECO:0000313" key="4">
    <source>
        <dbReference type="EMBL" id="CAB4605850.1"/>
    </source>
</evidence>
<organism evidence="4">
    <name type="scientific">freshwater metagenome</name>
    <dbReference type="NCBI Taxonomy" id="449393"/>
    <lineage>
        <taxon>unclassified sequences</taxon>
        <taxon>metagenomes</taxon>
        <taxon>ecological metagenomes</taxon>
    </lineage>
</organism>
<dbReference type="InterPro" id="IPR035996">
    <property type="entry name" value="4pyrrol_Methylase_sf"/>
</dbReference>
<proteinExistence type="predicted"/>
<dbReference type="SUPFAM" id="SSF101386">
    <property type="entry name" value="all-alpha NTP pyrophosphatases"/>
    <property type="match status" value="1"/>
</dbReference>
<feature type="domain" description="NTP pyrophosphohydrolase MazG-like" evidence="2">
    <location>
        <begin position="248"/>
        <end position="327"/>
    </location>
</feature>
<dbReference type="CDD" id="cd11528">
    <property type="entry name" value="NTP-PPase_MazG_Nterm"/>
    <property type="match status" value="1"/>
</dbReference>
<name>A0A6J6GZN4_9ZZZZ</name>
<dbReference type="GO" id="GO:0008168">
    <property type="term" value="F:methyltransferase activity"/>
    <property type="evidence" value="ECO:0007669"/>
    <property type="project" value="InterPro"/>
</dbReference>
<dbReference type="InterPro" id="IPR004518">
    <property type="entry name" value="MazG-like_dom"/>
</dbReference>
<dbReference type="EMBL" id="CAEZVL010000059">
    <property type="protein sequence ID" value="CAB4628498.1"/>
    <property type="molecule type" value="Genomic_DNA"/>
</dbReference>
<gene>
    <name evidence="3" type="ORF">UFOPK1421_00542</name>
    <name evidence="4" type="ORF">UFOPK1820_01050</name>
    <name evidence="5" type="ORF">UFOPK1960_00527</name>
    <name evidence="6" type="ORF">UFOPK2921_00158</name>
    <name evidence="7" type="ORF">UFOPK4275_00014</name>
    <name evidence="8" type="ORF">UFOPK4422_00051</name>
</gene>
<dbReference type="GO" id="GO:0046052">
    <property type="term" value="P:UTP catabolic process"/>
    <property type="evidence" value="ECO:0007669"/>
    <property type="project" value="TreeGrafter"/>
</dbReference>
<dbReference type="InterPro" id="IPR000878">
    <property type="entry name" value="4pyrrol_Mease"/>
</dbReference>
<dbReference type="SUPFAM" id="SSF53790">
    <property type="entry name" value="Tetrapyrrole methylase"/>
    <property type="match status" value="1"/>
</dbReference>
<dbReference type="GO" id="GO:0046047">
    <property type="term" value="P:TTP catabolic process"/>
    <property type="evidence" value="ECO:0007669"/>
    <property type="project" value="TreeGrafter"/>
</dbReference>
<dbReference type="Pfam" id="PF00590">
    <property type="entry name" value="TP_methylase"/>
    <property type="match status" value="1"/>
</dbReference>
<dbReference type="GO" id="GO:0047429">
    <property type="term" value="F:nucleoside triphosphate diphosphatase activity"/>
    <property type="evidence" value="ECO:0007669"/>
    <property type="project" value="TreeGrafter"/>
</dbReference>
<evidence type="ECO:0000313" key="8">
    <source>
        <dbReference type="EMBL" id="CAB5108803.1"/>
    </source>
</evidence>
<dbReference type="InterPro" id="IPR011551">
    <property type="entry name" value="NTP_PyrPHydrolase_MazG"/>
</dbReference>
<dbReference type="EMBL" id="CAFBRX010000002">
    <property type="protein sequence ID" value="CAB5108803.1"/>
    <property type="molecule type" value="Genomic_DNA"/>
</dbReference>
<dbReference type="Gene3D" id="1.10.287.1080">
    <property type="entry name" value="MazG-like"/>
    <property type="match status" value="1"/>
</dbReference>
<dbReference type="GO" id="GO:0006203">
    <property type="term" value="P:dGTP catabolic process"/>
    <property type="evidence" value="ECO:0007669"/>
    <property type="project" value="TreeGrafter"/>
</dbReference>
<feature type="domain" description="Tetrapyrrole methylase" evidence="1">
    <location>
        <begin position="6"/>
        <end position="203"/>
    </location>
</feature>
<dbReference type="CDD" id="cd11723">
    <property type="entry name" value="YabN_N_like"/>
    <property type="match status" value="1"/>
</dbReference>
<dbReference type="PANTHER" id="PTHR30522:SF0">
    <property type="entry name" value="NUCLEOSIDE TRIPHOSPHATE PYROPHOSPHOHYDROLASE"/>
    <property type="match status" value="1"/>
</dbReference>